<evidence type="ECO:0000256" key="8">
    <source>
        <dbReference type="ARBA" id="ARBA00022801"/>
    </source>
</evidence>
<dbReference type="GO" id="GO:0008270">
    <property type="term" value="F:zinc ion binding"/>
    <property type="evidence" value="ECO:0007669"/>
    <property type="project" value="InterPro"/>
</dbReference>
<evidence type="ECO:0000256" key="9">
    <source>
        <dbReference type="ARBA" id="ARBA00022833"/>
    </source>
</evidence>
<evidence type="ECO:0000256" key="4">
    <source>
        <dbReference type="ARBA" id="ARBA00011965"/>
    </source>
</evidence>
<keyword evidence="10 11" id="KW-0482">Metalloprotease</keyword>
<evidence type="ECO:0000256" key="3">
    <source>
        <dbReference type="ARBA" id="ARBA00008290"/>
    </source>
</evidence>
<dbReference type="EC" id="3.4.11.21" evidence="4"/>
<evidence type="ECO:0000256" key="1">
    <source>
        <dbReference type="ARBA" id="ARBA00001335"/>
    </source>
</evidence>
<dbReference type="GO" id="GO:0004177">
    <property type="term" value="F:aminopeptidase activity"/>
    <property type="evidence" value="ECO:0007669"/>
    <property type="project" value="UniProtKB-KW"/>
</dbReference>
<keyword evidence="6 11" id="KW-0645">Protease</keyword>
<dbReference type="InParanoid" id="A0A1Z5JAW6"/>
<evidence type="ECO:0000256" key="6">
    <source>
        <dbReference type="ARBA" id="ARBA00022670"/>
    </source>
</evidence>
<comment type="catalytic activity">
    <reaction evidence="1">
        <text>Release of an N-terminal aspartate or glutamate from a peptide, with a preference for aspartate.</text>
        <dbReference type="EC" id="3.4.11.21"/>
    </reaction>
</comment>
<comment type="cofactor">
    <cofactor evidence="2">
        <name>Zn(2+)</name>
        <dbReference type="ChEBI" id="CHEBI:29105"/>
    </cofactor>
</comment>
<dbReference type="CDD" id="cd05658">
    <property type="entry name" value="M18_DAP"/>
    <property type="match status" value="1"/>
</dbReference>
<dbReference type="FunCoup" id="A0A1Z5JAW6">
    <property type="interactions" value="702"/>
</dbReference>
<organism evidence="12 13">
    <name type="scientific">Fistulifera solaris</name>
    <name type="common">Oleaginous diatom</name>
    <dbReference type="NCBI Taxonomy" id="1519565"/>
    <lineage>
        <taxon>Eukaryota</taxon>
        <taxon>Sar</taxon>
        <taxon>Stramenopiles</taxon>
        <taxon>Ochrophyta</taxon>
        <taxon>Bacillariophyta</taxon>
        <taxon>Bacillariophyceae</taxon>
        <taxon>Bacillariophycidae</taxon>
        <taxon>Naviculales</taxon>
        <taxon>Naviculaceae</taxon>
        <taxon>Fistulifera</taxon>
    </lineage>
</organism>
<evidence type="ECO:0000256" key="5">
    <source>
        <dbReference type="ARBA" id="ARBA00022438"/>
    </source>
</evidence>
<dbReference type="GO" id="GO:0005737">
    <property type="term" value="C:cytoplasm"/>
    <property type="evidence" value="ECO:0007669"/>
    <property type="project" value="UniProtKB-ARBA"/>
</dbReference>
<dbReference type="PANTHER" id="PTHR28570">
    <property type="entry name" value="ASPARTYL AMINOPEPTIDASE"/>
    <property type="match status" value="1"/>
</dbReference>
<gene>
    <name evidence="12" type="ORF">FisN_9Hh222</name>
</gene>
<dbReference type="InterPro" id="IPR023358">
    <property type="entry name" value="Peptidase_M18_dom2"/>
</dbReference>
<evidence type="ECO:0000313" key="13">
    <source>
        <dbReference type="Proteomes" id="UP000198406"/>
    </source>
</evidence>
<accession>A0A1Z5JAW6</accession>
<keyword evidence="8 11" id="KW-0378">Hydrolase</keyword>
<dbReference type="AlphaFoldDB" id="A0A1Z5JAW6"/>
<dbReference type="Proteomes" id="UP000198406">
    <property type="component" value="Unassembled WGS sequence"/>
</dbReference>
<dbReference type="EMBL" id="BDSP01000036">
    <property type="protein sequence ID" value="GAX11130.1"/>
    <property type="molecule type" value="Genomic_DNA"/>
</dbReference>
<protein>
    <recommendedName>
        <fullName evidence="4">aspartyl aminopeptidase</fullName>
        <ecNumber evidence="4">3.4.11.21</ecNumber>
    </recommendedName>
</protein>
<keyword evidence="7 11" id="KW-0479">Metal-binding</keyword>
<evidence type="ECO:0000313" key="12">
    <source>
        <dbReference type="EMBL" id="GAX11130.1"/>
    </source>
</evidence>
<evidence type="ECO:0000256" key="11">
    <source>
        <dbReference type="RuleBase" id="RU004386"/>
    </source>
</evidence>
<sequence length="490" mass="53927">MFPYVPSSSCWLYSFFSFLHHIAKKRSVMTNSRLAFAEKACSYLSASTDPFHAVHQAIQKLEAAGFQALQYRHNFPALQKGGKYYYTVHHSTLVAFTVGNKVAKDDFGFHLIGGHTDSPNLAVKPNSKKPPKQGCVQLAVACYGGGLWHTWFDRDLSISGKVLIRNGETLEPKLVQIRDPVARVSTLCIHLQSPDERAAFKVNTEDHTSPILATTTTTAQQELEKGATEQLDAWQQGQEPALMQRIARELQVDVHQIADFELSLYDTQPAAIGGLNQEFLYSARLDNLATVFCAVEALAAHDPADDTDIAMICCFDHEEVGSVSSHGAGSPVMGEAIRRVSAALGVTELSTVKAKSFCLSIDQAHAVHPNYASKHDSQHAPVLNHGLVVKTNCNQRYTTNSLTGFVVREIARQKDIPIQEFAVRNDCPCGSTIGPTISARLGIRVVDAGMPQLSMHSCREVMGITDLSHGYNLFRGFFENFRSIDNNIHD</sequence>
<reference evidence="12 13" key="1">
    <citation type="journal article" date="2015" name="Plant Cell">
        <title>Oil accumulation by the oleaginous diatom Fistulifera solaris as revealed by the genome and transcriptome.</title>
        <authorList>
            <person name="Tanaka T."/>
            <person name="Maeda Y."/>
            <person name="Veluchamy A."/>
            <person name="Tanaka M."/>
            <person name="Abida H."/>
            <person name="Marechal E."/>
            <person name="Bowler C."/>
            <person name="Muto M."/>
            <person name="Sunaga Y."/>
            <person name="Tanaka M."/>
            <person name="Yoshino T."/>
            <person name="Taniguchi T."/>
            <person name="Fukuda Y."/>
            <person name="Nemoto M."/>
            <person name="Matsumoto M."/>
            <person name="Wong P.S."/>
            <person name="Aburatani S."/>
            <person name="Fujibuchi W."/>
        </authorList>
    </citation>
    <scope>NUCLEOTIDE SEQUENCE [LARGE SCALE GENOMIC DNA]</scope>
    <source>
        <strain evidence="12 13">JPCC DA0580</strain>
    </source>
</reference>
<evidence type="ECO:0000256" key="10">
    <source>
        <dbReference type="ARBA" id="ARBA00023049"/>
    </source>
</evidence>
<keyword evidence="13" id="KW-1185">Reference proteome</keyword>
<evidence type="ECO:0000256" key="2">
    <source>
        <dbReference type="ARBA" id="ARBA00001947"/>
    </source>
</evidence>
<name>A0A1Z5JAW6_FISSO</name>
<dbReference type="Gene3D" id="2.30.250.10">
    <property type="entry name" value="Aminopeptidase i, Domain 2"/>
    <property type="match status" value="1"/>
</dbReference>
<comment type="caution">
    <text evidence="12">The sequence shown here is derived from an EMBL/GenBank/DDBJ whole genome shotgun (WGS) entry which is preliminary data.</text>
</comment>
<keyword evidence="5 11" id="KW-0031">Aminopeptidase</keyword>
<dbReference type="FunFam" id="2.30.250.10:FF:000001">
    <property type="entry name" value="Aspartyl aminopeptidase 1"/>
    <property type="match status" value="1"/>
</dbReference>
<dbReference type="GO" id="GO:0006508">
    <property type="term" value="P:proteolysis"/>
    <property type="evidence" value="ECO:0007669"/>
    <property type="project" value="UniProtKB-KW"/>
</dbReference>
<comment type="similarity">
    <text evidence="3 11">Belongs to the peptidase M18 family.</text>
</comment>
<dbReference type="OrthoDB" id="9880441at2759"/>
<dbReference type="PANTHER" id="PTHR28570:SF3">
    <property type="entry name" value="ASPARTYL AMINOPEPTIDASE"/>
    <property type="match status" value="1"/>
</dbReference>
<evidence type="ECO:0000256" key="7">
    <source>
        <dbReference type="ARBA" id="ARBA00022723"/>
    </source>
</evidence>
<keyword evidence="9 11" id="KW-0862">Zinc</keyword>
<dbReference type="Gene3D" id="3.40.630.10">
    <property type="entry name" value="Zn peptidases"/>
    <property type="match status" value="1"/>
</dbReference>
<dbReference type="SUPFAM" id="SSF53187">
    <property type="entry name" value="Zn-dependent exopeptidases"/>
    <property type="match status" value="1"/>
</dbReference>
<proteinExistence type="inferred from homology"/>
<dbReference type="SUPFAM" id="SSF101821">
    <property type="entry name" value="Aminopeptidase/glucanase lid domain"/>
    <property type="match status" value="1"/>
</dbReference>
<dbReference type="NCBIfam" id="NF002759">
    <property type="entry name" value="PRK02813.1"/>
    <property type="match status" value="1"/>
</dbReference>
<dbReference type="PRINTS" id="PR00932">
    <property type="entry name" value="AMINO1PTASE"/>
</dbReference>
<dbReference type="Pfam" id="PF02127">
    <property type="entry name" value="Peptidase_M18"/>
    <property type="match status" value="1"/>
</dbReference>
<dbReference type="InterPro" id="IPR001948">
    <property type="entry name" value="Peptidase_M18"/>
</dbReference>
<dbReference type="GO" id="GO:0008237">
    <property type="term" value="F:metallopeptidase activity"/>
    <property type="evidence" value="ECO:0007669"/>
    <property type="project" value="UniProtKB-KW"/>
</dbReference>